<proteinExistence type="predicted"/>
<reference evidence="3" key="1">
    <citation type="submission" date="2025-08" db="UniProtKB">
        <authorList>
            <consortium name="RefSeq"/>
        </authorList>
    </citation>
    <scope>IDENTIFICATION</scope>
    <source>
        <tissue evidence="3">Seedling</tissue>
    </source>
</reference>
<gene>
    <name evidence="3" type="primary">LOC132800037</name>
</gene>
<dbReference type="RefSeq" id="XP_060668919.1">
    <property type="nucleotide sequence ID" value="XM_060812936.1"/>
</dbReference>
<evidence type="ECO:0000313" key="3">
    <source>
        <dbReference type="RefSeq" id="XP_060668919.1"/>
    </source>
</evidence>
<feature type="region of interest" description="Disordered" evidence="1">
    <location>
        <begin position="142"/>
        <end position="164"/>
    </location>
</feature>
<dbReference type="PANTHER" id="PTHR47592">
    <property type="entry name" value="PBF68 PROTEIN"/>
    <property type="match status" value="1"/>
</dbReference>
<dbReference type="Proteomes" id="UP001652623">
    <property type="component" value="Chromosome 11"/>
</dbReference>
<dbReference type="GeneID" id="132800037"/>
<protein>
    <submittedName>
        <fullName evidence="3">Uncharacterized protein LOC132800037</fullName>
    </submittedName>
</protein>
<name>A0ABM3ZWR6_ZIZJJ</name>
<evidence type="ECO:0000256" key="1">
    <source>
        <dbReference type="SAM" id="MobiDB-lite"/>
    </source>
</evidence>
<organism evidence="2 3">
    <name type="scientific">Ziziphus jujuba</name>
    <name type="common">Chinese jujube</name>
    <name type="synonym">Ziziphus sativa</name>
    <dbReference type="NCBI Taxonomy" id="326968"/>
    <lineage>
        <taxon>Eukaryota</taxon>
        <taxon>Viridiplantae</taxon>
        <taxon>Streptophyta</taxon>
        <taxon>Embryophyta</taxon>
        <taxon>Tracheophyta</taxon>
        <taxon>Spermatophyta</taxon>
        <taxon>Magnoliopsida</taxon>
        <taxon>eudicotyledons</taxon>
        <taxon>Gunneridae</taxon>
        <taxon>Pentapetalae</taxon>
        <taxon>rosids</taxon>
        <taxon>fabids</taxon>
        <taxon>Rosales</taxon>
        <taxon>Rhamnaceae</taxon>
        <taxon>Paliureae</taxon>
        <taxon>Ziziphus</taxon>
    </lineage>
</organism>
<dbReference type="PANTHER" id="PTHR47592:SF27">
    <property type="entry name" value="OS08G0421700 PROTEIN"/>
    <property type="match status" value="1"/>
</dbReference>
<sequence>MAMDVWKQFDYLCQNYVLNGLYDDLYGVNCGTKTAKGLWKTLDRKYKTKNVGSRKFDVGPFLDYVMVDFKPLIWMVINEAFQVAIMIEKLPPSWKDFKNYIKYKRKKMDMEALVGKLRFEHDNRRFDKRSLRVKMKANIVEHDQSSKNKKKIGKDSRLEPKGGISKKAKFQGKCCNCDKMGHRVAKCKLPERKKNKEA</sequence>
<evidence type="ECO:0000313" key="2">
    <source>
        <dbReference type="Proteomes" id="UP001652623"/>
    </source>
</evidence>
<keyword evidence="2" id="KW-1185">Reference proteome</keyword>
<accession>A0ABM3ZWR6</accession>